<sequence length="562" mass="65763">MQQNATNVKDSNMHIIKDQIPEKTLRPYILSEDRLLMLQRYRIYVNAYNDAVNKQNEAILTYNERVAKFVATHKLKQQAVVAVSNFENKRHQGVKIKWLAIEEYNSLVATQNDTLLLLSKKTHHKIKAMHERTFEVILWQYGNQLSDLRSHLKTLDTKLGVSFPKVKITSTGIAHLTNDGQPRILYSSRTVQNHIYRLRDAGVLTKYCFHGTKKPVNFFINKAIFCMREKLIMSNENQLVSNFLPQKVQHKSEDTRTFTKEIIKKVGNVDNHSQDMEVASFATENSSKNKNIYKNTKSDNPQKISNQYAGKLGGGENFPKNELSEYLRGQMLYKTVFLNALTEHHYDTYSFSTANMTRRLDTESIRGVLSKEEFRELLLQQFIKIAAPIWKGKNVYYGSWHKAYIQIDDEYLRNPNGSIPRKETLLYMFGFLVYRIGRAKRFFNSKKDYRIHFPCIYFDATRKQPSEGGFAYTVEWLKQYQKYQDLRATRKQQAATKAGARRRQKTNEEKVRDQIKLFVKGKIALPQVYDYIETNKGIPNYFIAEVPRLLNLLTNKEFDLYE</sequence>
<keyword evidence="2" id="KW-1185">Reference proteome</keyword>
<dbReference type="Proteomes" id="UP000619238">
    <property type="component" value="Unassembled WGS sequence"/>
</dbReference>
<dbReference type="EMBL" id="JACGWS010000002">
    <property type="protein sequence ID" value="MBC8753942.1"/>
    <property type="molecule type" value="Genomic_DNA"/>
</dbReference>
<organism evidence="1 2">
    <name type="scientific">Kordia aestuariivivens</name>
    <dbReference type="NCBI Taxonomy" id="2759037"/>
    <lineage>
        <taxon>Bacteria</taxon>
        <taxon>Pseudomonadati</taxon>
        <taxon>Bacteroidota</taxon>
        <taxon>Flavobacteriia</taxon>
        <taxon>Flavobacteriales</taxon>
        <taxon>Flavobacteriaceae</taxon>
        <taxon>Kordia</taxon>
    </lineage>
</organism>
<proteinExistence type="predicted"/>
<evidence type="ECO:0000313" key="2">
    <source>
        <dbReference type="Proteomes" id="UP000619238"/>
    </source>
</evidence>
<reference evidence="1 2" key="1">
    <citation type="submission" date="2020-07" db="EMBL/GenBank/DDBJ databases">
        <title>Description of Kordia aestuariivivens sp. nov., isolated from a tidal flat.</title>
        <authorList>
            <person name="Park S."/>
            <person name="Yoon J.-H."/>
        </authorList>
    </citation>
    <scope>NUCLEOTIDE SEQUENCE [LARGE SCALE GENOMIC DNA]</scope>
    <source>
        <strain evidence="1 2">YSTF-M3</strain>
    </source>
</reference>
<evidence type="ECO:0000313" key="1">
    <source>
        <dbReference type="EMBL" id="MBC8753942.1"/>
    </source>
</evidence>
<gene>
    <name evidence="1" type="ORF">H2O64_04620</name>
</gene>
<comment type="caution">
    <text evidence="1">The sequence shown here is derived from an EMBL/GenBank/DDBJ whole genome shotgun (WGS) entry which is preliminary data.</text>
</comment>
<name>A0ABR7Q5W1_9FLAO</name>
<protein>
    <recommendedName>
        <fullName evidence="3">Replication protein</fullName>
    </recommendedName>
</protein>
<accession>A0ABR7Q5W1</accession>
<dbReference type="RefSeq" id="WP_187560976.1">
    <property type="nucleotide sequence ID" value="NZ_JACGWS010000002.1"/>
</dbReference>
<evidence type="ECO:0008006" key="3">
    <source>
        <dbReference type="Google" id="ProtNLM"/>
    </source>
</evidence>